<dbReference type="RefSeq" id="WP_235806999.1">
    <property type="nucleotide sequence ID" value="NZ_CBXI010000003.1"/>
</dbReference>
<evidence type="ECO:0000313" key="1">
    <source>
        <dbReference type="EMBL" id="CDL89986.1"/>
    </source>
</evidence>
<dbReference type="AlphaFoldDB" id="W6N1S3"/>
<proteinExistence type="predicted"/>
<name>W6N1S3_CLOTY</name>
<keyword evidence="2" id="KW-1185">Reference proteome</keyword>
<gene>
    <name evidence="1" type="ORF">CTDIVETGP_0056</name>
</gene>
<comment type="caution">
    <text evidence="1">The sequence shown here is derived from an EMBL/GenBank/DDBJ whole genome shotgun (WGS) entry which is preliminary data.</text>
</comment>
<reference evidence="1 2" key="1">
    <citation type="journal article" date="2015" name="Genome Announc.">
        <title>Draft Genome Sequence of Clostridium tyrobutyricum Strain DIVETGP, Isolated from Cow's Milk for Grana Padano Production.</title>
        <authorList>
            <person name="Soggiu A."/>
            <person name="Piras C."/>
            <person name="Gaiarsa S."/>
            <person name="Sassera D."/>
            <person name="Roncada P."/>
            <person name="Bendixen E."/>
            <person name="Brasca M."/>
            <person name="Bonizzi L."/>
        </authorList>
    </citation>
    <scope>NUCLEOTIDE SEQUENCE [LARGE SCALE GENOMIC DNA]</scope>
    <source>
        <strain evidence="1 2">DIVETGP</strain>
    </source>
</reference>
<sequence>MKSSNMSNYNSAFKVEDIQQCRENLLTKLNLYINGSIEYQSEGDINKHFLNLKDFRIYYEKSYIYYDKDNDIFKLEYIINNKPYREESYEYKIEKGQMKYGCINYSY</sequence>
<accession>W6N1S3</accession>
<dbReference type="Proteomes" id="UP000019482">
    <property type="component" value="Unassembled WGS sequence"/>
</dbReference>
<organism evidence="1 2">
    <name type="scientific">Clostridium tyrobutyricum DIVETGP</name>
    <dbReference type="NCBI Taxonomy" id="1408889"/>
    <lineage>
        <taxon>Bacteria</taxon>
        <taxon>Bacillati</taxon>
        <taxon>Bacillota</taxon>
        <taxon>Clostridia</taxon>
        <taxon>Eubacteriales</taxon>
        <taxon>Clostridiaceae</taxon>
        <taxon>Clostridium</taxon>
    </lineage>
</organism>
<protein>
    <submittedName>
        <fullName evidence="1">Uncharacterized protein</fullName>
    </submittedName>
</protein>
<evidence type="ECO:0000313" key="2">
    <source>
        <dbReference type="Proteomes" id="UP000019482"/>
    </source>
</evidence>
<dbReference type="EMBL" id="CBXI010000003">
    <property type="protein sequence ID" value="CDL89986.1"/>
    <property type="molecule type" value="Genomic_DNA"/>
</dbReference>